<dbReference type="AlphaFoldDB" id="A0AAD7JPM1"/>
<evidence type="ECO:0000313" key="2">
    <source>
        <dbReference type="EMBL" id="KAJ7769317.1"/>
    </source>
</evidence>
<keyword evidence="3" id="KW-1185">Reference proteome</keyword>
<reference evidence="2" key="1">
    <citation type="submission" date="2023-03" db="EMBL/GenBank/DDBJ databases">
        <title>Massive genome expansion in bonnet fungi (Mycena s.s.) driven by repeated elements and novel gene families across ecological guilds.</title>
        <authorList>
            <consortium name="Lawrence Berkeley National Laboratory"/>
            <person name="Harder C.B."/>
            <person name="Miyauchi S."/>
            <person name="Viragh M."/>
            <person name="Kuo A."/>
            <person name="Thoen E."/>
            <person name="Andreopoulos B."/>
            <person name="Lu D."/>
            <person name="Skrede I."/>
            <person name="Drula E."/>
            <person name="Henrissat B."/>
            <person name="Morin E."/>
            <person name="Kohler A."/>
            <person name="Barry K."/>
            <person name="LaButti K."/>
            <person name="Morin E."/>
            <person name="Salamov A."/>
            <person name="Lipzen A."/>
            <person name="Mereny Z."/>
            <person name="Hegedus B."/>
            <person name="Baldrian P."/>
            <person name="Stursova M."/>
            <person name="Weitz H."/>
            <person name="Taylor A."/>
            <person name="Grigoriev I.V."/>
            <person name="Nagy L.G."/>
            <person name="Martin F."/>
            <person name="Kauserud H."/>
        </authorList>
    </citation>
    <scope>NUCLEOTIDE SEQUENCE</scope>
    <source>
        <strain evidence="2">CBHHK182m</strain>
    </source>
</reference>
<feature type="region of interest" description="Disordered" evidence="1">
    <location>
        <begin position="1"/>
        <end position="44"/>
    </location>
</feature>
<dbReference type="Proteomes" id="UP001215598">
    <property type="component" value="Unassembled WGS sequence"/>
</dbReference>
<proteinExistence type="predicted"/>
<organism evidence="2 3">
    <name type="scientific">Mycena metata</name>
    <dbReference type="NCBI Taxonomy" id="1033252"/>
    <lineage>
        <taxon>Eukaryota</taxon>
        <taxon>Fungi</taxon>
        <taxon>Dikarya</taxon>
        <taxon>Basidiomycota</taxon>
        <taxon>Agaricomycotina</taxon>
        <taxon>Agaricomycetes</taxon>
        <taxon>Agaricomycetidae</taxon>
        <taxon>Agaricales</taxon>
        <taxon>Marasmiineae</taxon>
        <taxon>Mycenaceae</taxon>
        <taxon>Mycena</taxon>
    </lineage>
</organism>
<dbReference type="EMBL" id="JARKIB010000018">
    <property type="protein sequence ID" value="KAJ7769317.1"/>
    <property type="molecule type" value="Genomic_DNA"/>
</dbReference>
<accession>A0AAD7JPM1</accession>
<sequence length="186" mass="20626">MNVDDDVFGNGQPQAQQGFHFHTPPAVPPPQLPPPPPPAPAPAAGGAQLFAAAAAVFNAVAVVAAVQTPPDLALLNHAVVGREHNGYHGNQVAMETPPVNAEGRTTVQRNDGSNPNLVITVEQALHGIHRVQRDFIRDHWNDIVIIVMFLGELLLEVHQRHQRRLRRPLRVPRRRPRTHRYLQRRP</sequence>
<feature type="compositionally biased region" description="Pro residues" evidence="1">
    <location>
        <begin position="25"/>
        <end position="41"/>
    </location>
</feature>
<evidence type="ECO:0000256" key="1">
    <source>
        <dbReference type="SAM" id="MobiDB-lite"/>
    </source>
</evidence>
<name>A0AAD7JPM1_9AGAR</name>
<gene>
    <name evidence="2" type="ORF">B0H16DRAFT_253677</name>
</gene>
<protein>
    <submittedName>
        <fullName evidence="2">Uncharacterized protein</fullName>
    </submittedName>
</protein>
<comment type="caution">
    <text evidence="2">The sequence shown here is derived from an EMBL/GenBank/DDBJ whole genome shotgun (WGS) entry which is preliminary data.</text>
</comment>
<evidence type="ECO:0000313" key="3">
    <source>
        <dbReference type="Proteomes" id="UP001215598"/>
    </source>
</evidence>